<organism evidence="1 2">
    <name type="scientific">Leptolyngbya cf. ectocarpi LEGE 11479</name>
    <dbReference type="NCBI Taxonomy" id="1828722"/>
    <lineage>
        <taxon>Bacteria</taxon>
        <taxon>Bacillati</taxon>
        <taxon>Cyanobacteriota</taxon>
        <taxon>Cyanophyceae</taxon>
        <taxon>Leptolyngbyales</taxon>
        <taxon>Leptolyngbyaceae</taxon>
        <taxon>Leptolyngbya group</taxon>
        <taxon>Leptolyngbya</taxon>
    </lineage>
</organism>
<name>A0A928X0W6_LEPEC</name>
<dbReference type="Proteomes" id="UP000615026">
    <property type="component" value="Unassembled WGS sequence"/>
</dbReference>
<dbReference type="AlphaFoldDB" id="A0A928X0W6"/>
<accession>A0A928X0W6</accession>
<proteinExistence type="predicted"/>
<evidence type="ECO:0000313" key="1">
    <source>
        <dbReference type="EMBL" id="MBE9065494.1"/>
    </source>
</evidence>
<comment type="caution">
    <text evidence="1">The sequence shown here is derived from an EMBL/GenBank/DDBJ whole genome shotgun (WGS) entry which is preliminary data.</text>
</comment>
<keyword evidence="2" id="KW-1185">Reference proteome</keyword>
<evidence type="ECO:0000313" key="2">
    <source>
        <dbReference type="Proteomes" id="UP000615026"/>
    </source>
</evidence>
<sequence length="224" mass="25882">MATQQGDYEHLLARCSDYHGALALLKQHRPYLEMLPSIRRPQESIVTIPLPNISIRRAIDQPMGPVNTRREVVSLPCDLVMLMCDPEWKIKTGVDVVLFIHRPDEDFSELLYRWRRTQILLAESYEWQMPMQHEHLLNEGSERPYPLFITFPQTPERIVRGLNGTGLPVIVYTPTLWSDPEERAGLVEPAQFESFESEELTDEGDDALLREWGIDIEAVDEEGD</sequence>
<gene>
    <name evidence="1" type="ORF">IQ260_02375</name>
</gene>
<dbReference type="EMBL" id="JADEXP010000009">
    <property type="protein sequence ID" value="MBE9065494.1"/>
    <property type="molecule type" value="Genomic_DNA"/>
</dbReference>
<protein>
    <submittedName>
        <fullName evidence="1">Uncharacterized protein</fullName>
    </submittedName>
</protein>
<dbReference type="RefSeq" id="WP_193990503.1">
    <property type="nucleotide sequence ID" value="NZ_JADEXP010000009.1"/>
</dbReference>
<reference evidence="1" key="1">
    <citation type="submission" date="2020-10" db="EMBL/GenBank/DDBJ databases">
        <authorList>
            <person name="Castelo-Branco R."/>
            <person name="Eusebio N."/>
            <person name="Adriana R."/>
            <person name="Vieira A."/>
            <person name="Brugerolle De Fraissinette N."/>
            <person name="Rezende De Castro R."/>
            <person name="Schneider M.P."/>
            <person name="Vasconcelos V."/>
            <person name="Leao P.N."/>
        </authorList>
    </citation>
    <scope>NUCLEOTIDE SEQUENCE</scope>
    <source>
        <strain evidence="1">LEGE 11479</strain>
    </source>
</reference>